<keyword evidence="3" id="KW-1185">Reference proteome</keyword>
<dbReference type="AlphaFoldDB" id="A0A5C5ZSV4"/>
<dbReference type="Proteomes" id="UP000315440">
    <property type="component" value="Unassembled WGS sequence"/>
</dbReference>
<dbReference type="RefSeq" id="WP_146397652.1">
    <property type="nucleotide sequence ID" value="NZ_SJPQ01000001.1"/>
</dbReference>
<organism evidence="2 3">
    <name type="scientific">Pseudobythopirellula maris</name>
    <dbReference type="NCBI Taxonomy" id="2527991"/>
    <lineage>
        <taxon>Bacteria</taxon>
        <taxon>Pseudomonadati</taxon>
        <taxon>Planctomycetota</taxon>
        <taxon>Planctomycetia</taxon>
        <taxon>Pirellulales</taxon>
        <taxon>Lacipirellulaceae</taxon>
        <taxon>Pseudobythopirellula</taxon>
    </lineage>
</organism>
<evidence type="ECO:0000313" key="2">
    <source>
        <dbReference type="EMBL" id="TWT90622.1"/>
    </source>
</evidence>
<dbReference type="EMBL" id="SJPQ01000001">
    <property type="protein sequence ID" value="TWT90622.1"/>
    <property type="molecule type" value="Genomic_DNA"/>
</dbReference>
<proteinExistence type="predicted"/>
<comment type="caution">
    <text evidence="2">The sequence shown here is derived from an EMBL/GenBank/DDBJ whole genome shotgun (WGS) entry which is preliminary data.</text>
</comment>
<feature type="region of interest" description="Disordered" evidence="1">
    <location>
        <begin position="1"/>
        <end position="20"/>
    </location>
</feature>
<gene>
    <name evidence="2" type="ORF">Mal64_10160</name>
</gene>
<accession>A0A5C5ZSV4</accession>
<protein>
    <submittedName>
        <fullName evidence="2">Uncharacterized protein</fullName>
    </submittedName>
</protein>
<name>A0A5C5ZSV4_9BACT</name>
<sequence>MSTPKKPLPNESFGEASTSPADRAELLMNLCLDGGLSDAEAAELDTLLAESPEARKVWIGLAALHTDLSRHFSKPSTMPPTGSREGTAEPLTGLFLPNDFGASGSHAGI</sequence>
<evidence type="ECO:0000313" key="3">
    <source>
        <dbReference type="Proteomes" id="UP000315440"/>
    </source>
</evidence>
<reference evidence="2 3" key="1">
    <citation type="submission" date="2019-02" db="EMBL/GenBank/DDBJ databases">
        <title>Deep-cultivation of Planctomycetes and their phenomic and genomic characterization uncovers novel biology.</title>
        <authorList>
            <person name="Wiegand S."/>
            <person name="Jogler M."/>
            <person name="Boedeker C."/>
            <person name="Pinto D."/>
            <person name="Vollmers J."/>
            <person name="Rivas-Marin E."/>
            <person name="Kohn T."/>
            <person name="Peeters S.H."/>
            <person name="Heuer A."/>
            <person name="Rast P."/>
            <person name="Oberbeckmann S."/>
            <person name="Bunk B."/>
            <person name="Jeske O."/>
            <person name="Meyerdierks A."/>
            <person name="Storesund J.E."/>
            <person name="Kallscheuer N."/>
            <person name="Luecker S."/>
            <person name="Lage O.M."/>
            <person name="Pohl T."/>
            <person name="Merkel B.J."/>
            <person name="Hornburger P."/>
            <person name="Mueller R.-W."/>
            <person name="Bruemmer F."/>
            <person name="Labrenz M."/>
            <person name="Spormann A.M."/>
            <person name="Op Den Camp H."/>
            <person name="Overmann J."/>
            <person name="Amann R."/>
            <person name="Jetten M.S.M."/>
            <person name="Mascher T."/>
            <person name="Medema M.H."/>
            <person name="Devos D.P."/>
            <person name="Kaster A.-K."/>
            <person name="Ovreas L."/>
            <person name="Rohde M."/>
            <person name="Galperin M.Y."/>
            <person name="Jogler C."/>
        </authorList>
    </citation>
    <scope>NUCLEOTIDE SEQUENCE [LARGE SCALE GENOMIC DNA]</scope>
    <source>
        <strain evidence="2 3">Mal64</strain>
    </source>
</reference>
<evidence type="ECO:0000256" key="1">
    <source>
        <dbReference type="SAM" id="MobiDB-lite"/>
    </source>
</evidence>
<feature type="region of interest" description="Disordered" evidence="1">
    <location>
        <begin position="71"/>
        <end position="109"/>
    </location>
</feature>